<evidence type="ECO:0000313" key="4">
    <source>
        <dbReference type="EMBL" id="QJH96543.1"/>
    </source>
</evidence>
<sequence>MQWNRLIQRGSDHYKSLSVEPIDLYKAGGILHDFAIGNIIKYAFRNRSSLTSQLEMVSISDMKKIIHYAEMLISLEEERTRNVNK</sequence>
<evidence type="ECO:0000313" key="3">
    <source>
        <dbReference type="EMBL" id="QJA81533.1"/>
    </source>
</evidence>
<dbReference type="EMBL" id="MT144156">
    <property type="protein sequence ID" value="QJA49793.1"/>
    <property type="molecule type" value="Genomic_DNA"/>
</dbReference>
<dbReference type="EMBL" id="MT142462">
    <property type="protein sequence ID" value="QJA81533.1"/>
    <property type="molecule type" value="Genomic_DNA"/>
</dbReference>
<organism evidence="1">
    <name type="scientific">viral metagenome</name>
    <dbReference type="NCBI Taxonomy" id="1070528"/>
    <lineage>
        <taxon>unclassified sequences</taxon>
        <taxon>metagenomes</taxon>
        <taxon>organismal metagenomes</taxon>
    </lineage>
</organism>
<dbReference type="EMBL" id="MT141441">
    <property type="protein sequence ID" value="QJA61425.1"/>
    <property type="molecule type" value="Genomic_DNA"/>
</dbReference>
<dbReference type="EMBL" id="MT144655">
    <property type="protein sequence ID" value="QJH96543.1"/>
    <property type="molecule type" value="Genomic_DNA"/>
</dbReference>
<gene>
    <name evidence="3" type="ORF">MM415A00525_0036</name>
    <name evidence="2" type="ORF">MM415B00946_0018</name>
    <name evidence="1" type="ORF">TM448A01495_0001</name>
    <name evidence="4" type="ORF">TM448B00765_0015</name>
</gene>
<name>A0A6H1ZPD6_9ZZZZ</name>
<reference evidence="1" key="1">
    <citation type="submission" date="2020-03" db="EMBL/GenBank/DDBJ databases">
        <title>The deep terrestrial virosphere.</title>
        <authorList>
            <person name="Holmfeldt K."/>
            <person name="Nilsson E."/>
            <person name="Simone D."/>
            <person name="Lopez-Fernandez M."/>
            <person name="Wu X."/>
            <person name="de Brujin I."/>
            <person name="Lundin D."/>
            <person name="Andersson A."/>
            <person name="Bertilsson S."/>
            <person name="Dopson M."/>
        </authorList>
    </citation>
    <scope>NUCLEOTIDE SEQUENCE</scope>
    <source>
        <strain evidence="3">MM415A00525</strain>
        <strain evidence="2">MM415B00946</strain>
        <strain evidence="1">TM448A01495</strain>
        <strain evidence="4">TM448B00765</strain>
    </source>
</reference>
<dbReference type="InterPro" id="IPR021739">
    <property type="entry name" value="SaV-like"/>
</dbReference>
<accession>A0A6H1ZPD6</accession>
<protein>
    <submittedName>
        <fullName evidence="1">Putative structural protein</fullName>
    </submittedName>
</protein>
<dbReference type="Pfam" id="PF11753">
    <property type="entry name" value="DUF3310"/>
    <property type="match status" value="1"/>
</dbReference>
<proteinExistence type="predicted"/>
<evidence type="ECO:0000313" key="1">
    <source>
        <dbReference type="EMBL" id="QJA49793.1"/>
    </source>
</evidence>
<dbReference type="AlphaFoldDB" id="A0A6H1ZPD6"/>
<evidence type="ECO:0000313" key="2">
    <source>
        <dbReference type="EMBL" id="QJA61425.1"/>
    </source>
</evidence>